<evidence type="ECO:0000313" key="2">
    <source>
        <dbReference type="EMBL" id="KAJ6975989.1"/>
    </source>
</evidence>
<proteinExistence type="predicted"/>
<dbReference type="Proteomes" id="UP001164929">
    <property type="component" value="Chromosome 13"/>
</dbReference>
<gene>
    <name evidence="2" type="ORF">NC653_031730</name>
</gene>
<keyword evidence="1" id="KW-1133">Transmembrane helix</keyword>
<organism evidence="2 3">
    <name type="scientific">Populus alba x Populus x berolinensis</name>
    <dbReference type="NCBI Taxonomy" id="444605"/>
    <lineage>
        <taxon>Eukaryota</taxon>
        <taxon>Viridiplantae</taxon>
        <taxon>Streptophyta</taxon>
        <taxon>Embryophyta</taxon>
        <taxon>Tracheophyta</taxon>
        <taxon>Spermatophyta</taxon>
        <taxon>Magnoliopsida</taxon>
        <taxon>eudicotyledons</taxon>
        <taxon>Gunneridae</taxon>
        <taxon>Pentapetalae</taxon>
        <taxon>rosids</taxon>
        <taxon>fabids</taxon>
        <taxon>Malpighiales</taxon>
        <taxon>Salicaceae</taxon>
        <taxon>Saliceae</taxon>
        <taxon>Populus</taxon>
    </lineage>
</organism>
<keyword evidence="1" id="KW-0472">Membrane</keyword>
<reference evidence="2" key="1">
    <citation type="journal article" date="2023" name="Mol. Ecol. Resour.">
        <title>Chromosome-level genome assembly of a triploid poplar Populus alba 'Berolinensis'.</title>
        <authorList>
            <person name="Chen S."/>
            <person name="Yu Y."/>
            <person name="Wang X."/>
            <person name="Wang S."/>
            <person name="Zhang T."/>
            <person name="Zhou Y."/>
            <person name="He R."/>
            <person name="Meng N."/>
            <person name="Wang Y."/>
            <person name="Liu W."/>
            <person name="Liu Z."/>
            <person name="Liu J."/>
            <person name="Guo Q."/>
            <person name="Huang H."/>
            <person name="Sederoff R.R."/>
            <person name="Wang G."/>
            <person name="Qu G."/>
            <person name="Chen S."/>
        </authorList>
    </citation>
    <scope>NUCLEOTIDE SEQUENCE</scope>
    <source>
        <strain evidence="2">SC-2020</strain>
    </source>
</reference>
<sequence>MKLQETLLQVKKCAGTVAARGSHAPPPLAARGYTHWRWKTSNSRGAWSGFFSGVFLNRRGPAEQEKKRTPVDFSLIFLSRSILIFRFLDLLSVIFLHGVCSFLLQPVADRAAERKRSGKWLVAGGRQD</sequence>
<name>A0AAD6M093_9ROSI</name>
<accession>A0AAD6M093</accession>
<evidence type="ECO:0000313" key="3">
    <source>
        <dbReference type="Proteomes" id="UP001164929"/>
    </source>
</evidence>
<protein>
    <submittedName>
        <fullName evidence="2">Uncharacterized protein</fullName>
    </submittedName>
</protein>
<comment type="caution">
    <text evidence="2">The sequence shown here is derived from an EMBL/GenBank/DDBJ whole genome shotgun (WGS) entry which is preliminary data.</text>
</comment>
<dbReference type="EMBL" id="JAQIZT010000013">
    <property type="protein sequence ID" value="KAJ6975989.1"/>
    <property type="molecule type" value="Genomic_DNA"/>
</dbReference>
<feature type="transmembrane region" description="Helical" evidence="1">
    <location>
        <begin position="83"/>
        <end position="104"/>
    </location>
</feature>
<keyword evidence="3" id="KW-1185">Reference proteome</keyword>
<keyword evidence="1" id="KW-0812">Transmembrane</keyword>
<dbReference type="AlphaFoldDB" id="A0AAD6M093"/>
<evidence type="ECO:0000256" key="1">
    <source>
        <dbReference type="SAM" id="Phobius"/>
    </source>
</evidence>